<reference evidence="2" key="1">
    <citation type="journal article" date="2019" name="Int. J. Syst. Evol. Microbiol.">
        <title>The Global Catalogue of Microorganisms (GCM) 10K type strain sequencing project: providing services to taxonomists for standard genome sequencing and annotation.</title>
        <authorList>
            <consortium name="The Broad Institute Genomics Platform"/>
            <consortium name="The Broad Institute Genome Sequencing Center for Infectious Disease"/>
            <person name="Wu L."/>
            <person name="Ma J."/>
        </authorList>
    </citation>
    <scope>NUCLEOTIDE SEQUENCE [LARGE SCALE GENOMIC DNA]</scope>
    <source>
        <strain evidence="2">JCM 4816</strain>
    </source>
</reference>
<dbReference type="EMBL" id="JBHSQJ010000253">
    <property type="protein sequence ID" value="MFC5911818.1"/>
    <property type="molecule type" value="Genomic_DNA"/>
</dbReference>
<comment type="caution">
    <text evidence="1">The sequence shown here is derived from an EMBL/GenBank/DDBJ whole genome shotgun (WGS) entry which is preliminary data.</text>
</comment>
<organism evidence="1 2">
    <name type="scientific">Streptacidiphilus monticola</name>
    <dbReference type="NCBI Taxonomy" id="2161674"/>
    <lineage>
        <taxon>Bacteria</taxon>
        <taxon>Bacillati</taxon>
        <taxon>Actinomycetota</taxon>
        <taxon>Actinomycetes</taxon>
        <taxon>Kitasatosporales</taxon>
        <taxon>Streptomycetaceae</taxon>
        <taxon>Streptacidiphilus</taxon>
    </lineage>
</organism>
<dbReference type="RefSeq" id="WP_380591430.1">
    <property type="nucleotide sequence ID" value="NZ_JBHSQJ010000253.1"/>
</dbReference>
<dbReference type="Proteomes" id="UP001596174">
    <property type="component" value="Unassembled WGS sequence"/>
</dbReference>
<accession>A0ABW1GC96</accession>
<sequence>MGAVTFYLTATATTPQAAFDAIRQEAAAEYGWREDSGTVAMKDEYVLIDTSVRPHDEAMSLAVDLIARNDPRVEDSFGPAGCLEITPTTPGGGRAFLFFGWAND</sequence>
<evidence type="ECO:0000313" key="2">
    <source>
        <dbReference type="Proteomes" id="UP001596174"/>
    </source>
</evidence>
<evidence type="ECO:0000313" key="1">
    <source>
        <dbReference type="EMBL" id="MFC5911818.1"/>
    </source>
</evidence>
<name>A0ABW1GC96_9ACTN</name>
<gene>
    <name evidence="1" type="ORF">ACFP3V_32010</name>
</gene>
<proteinExistence type="predicted"/>
<keyword evidence="2" id="KW-1185">Reference proteome</keyword>
<protein>
    <submittedName>
        <fullName evidence="1">Uncharacterized protein</fullName>
    </submittedName>
</protein>